<evidence type="ECO:0000256" key="1">
    <source>
        <dbReference type="ARBA" id="ARBA00022737"/>
    </source>
</evidence>
<evidence type="ECO:0000259" key="6">
    <source>
        <dbReference type="PROSITE" id="PS50222"/>
    </source>
</evidence>
<dbReference type="InterPro" id="IPR013784">
    <property type="entry name" value="Carb-bd-like_fold"/>
</dbReference>
<dbReference type="InterPro" id="IPR011992">
    <property type="entry name" value="EF-hand-dom_pair"/>
</dbReference>
<feature type="domain" description="EF-hand" evidence="6">
    <location>
        <begin position="38"/>
        <end position="73"/>
    </location>
</feature>
<dbReference type="CDD" id="cd00051">
    <property type="entry name" value="EFh"/>
    <property type="match status" value="1"/>
</dbReference>
<comment type="caution">
    <text evidence="8">The sequence shown here is derived from an EMBL/GenBank/DDBJ whole genome shotgun (WGS) entry which is preliminary data.</text>
</comment>
<evidence type="ECO:0000256" key="2">
    <source>
        <dbReference type="ARBA" id="ARBA00022837"/>
    </source>
</evidence>
<dbReference type="InterPro" id="IPR018247">
    <property type="entry name" value="EF_Hand_1_Ca_BS"/>
</dbReference>
<keyword evidence="5" id="KW-0514">Muscle protein</keyword>
<dbReference type="InterPro" id="IPR002048">
    <property type="entry name" value="EF_hand_dom"/>
</dbReference>
<dbReference type="PROSITE" id="PS51166">
    <property type="entry name" value="CBM20"/>
    <property type="match status" value="1"/>
</dbReference>
<dbReference type="PROSITE" id="PS00018">
    <property type="entry name" value="EF_HAND_1"/>
    <property type="match status" value="2"/>
</dbReference>
<keyword evidence="3" id="KW-0518">Myosin</keyword>
<dbReference type="Gene3D" id="2.60.40.10">
    <property type="entry name" value="Immunoglobulins"/>
    <property type="match status" value="1"/>
</dbReference>
<evidence type="ECO:0000313" key="9">
    <source>
        <dbReference type="Proteomes" id="UP000749559"/>
    </source>
</evidence>
<dbReference type="Gene3D" id="1.10.238.10">
    <property type="entry name" value="EF-hand"/>
    <property type="match status" value="2"/>
</dbReference>
<evidence type="ECO:0000259" key="7">
    <source>
        <dbReference type="PROSITE" id="PS51166"/>
    </source>
</evidence>
<keyword evidence="9" id="KW-1185">Reference proteome</keyword>
<dbReference type="SUPFAM" id="SSF49452">
    <property type="entry name" value="Starch-binding domain-like"/>
    <property type="match status" value="1"/>
</dbReference>
<dbReference type="InterPro" id="IPR013783">
    <property type="entry name" value="Ig-like_fold"/>
</dbReference>
<dbReference type="SUPFAM" id="SSF47473">
    <property type="entry name" value="EF-hand"/>
    <property type="match status" value="1"/>
</dbReference>
<dbReference type="GO" id="GO:2001070">
    <property type="term" value="F:starch binding"/>
    <property type="evidence" value="ECO:0007669"/>
    <property type="project" value="InterPro"/>
</dbReference>
<evidence type="ECO:0000313" key="8">
    <source>
        <dbReference type="EMBL" id="CAH1774121.1"/>
    </source>
</evidence>
<dbReference type="Proteomes" id="UP000749559">
    <property type="component" value="Unassembled WGS sequence"/>
</dbReference>
<proteinExistence type="predicted"/>
<dbReference type="AlphaFoldDB" id="A0A8S4N013"/>
<reference evidence="8" key="1">
    <citation type="submission" date="2022-03" db="EMBL/GenBank/DDBJ databases">
        <authorList>
            <person name="Martin C."/>
        </authorList>
    </citation>
    <scope>NUCLEOTIDE SEQUENCE</scope>
</reference>
<dbReference type="PROSITE" id="PS50222">
    <property type="entry name" value="EF_HAND_2"/>
    <property type="match status" value="2"/>
</dbReference>
<dbReference type="SMART" id="SM00054">
    <property type="entry name" value="EFh"/>
    <property type="match status" value="3"/>
</dbReference>
<evidence type="ECO:0000256" key="5">
    <source>
        <dbReference type="ARBA" id="ARBA00023179"/>
    </source>
</evidence>
<name>A0A8S4N013_OWEFU</name>
<dbReference type="GO" id="GO:0016459">
    <property type="term" value="C:myosin complex"/>
    <property type="evidence" value="ECO:0007669"/>
    <property type="project" value="UniProtKB-KW"/>
</dbReference>
<dbReference type="PANTHER" id="PTHR23049">
    <property type="entry name" value="MYOSIN REGULATORY LIGHT CHAIN 2"/>
    <property type="match status" value="1"/>
</dbReference>
<evidence type="ECO:0000256" key="3">
    <source>
        <dbReference type="ARBA" id="ARBA00023123"/>
    </source>
</evidence>
<accession>A0A8S4N013</accession>
<feature type="domain" description="EF-hand" evidence="6">
    <location>
        <begin position="2"/>
        <end position="37"/>
    </location>
</feature>
<dbReference type="SMART" id="SM01065">
    <property type="entry name" value="CBM_2"/>
    <property type="match status" value="1"/>
</dbReference>
<keyword evidence="4" id="KW-0505">Motor protein</keyword>
<sequence>MASYDQFAQFYRETDADNSGYVDSDELIMKLKKCGYKGNDKQIKRMFSETDTSGDGLISFDEYMLAMGFTLTLAHKGESLRRIFYEIDEQNTGKIYYTKIEEVLEELKRHFFRADIKRIRENALLMKDSEGYIDYEEFLKKLMSMKIIIIEDFKQTGGRYSIEKRKTESNITTVVTETTTTRRTFNEEEIEETQTKALNGNAQDAVEETITVQKANVVEAKISEPCVTKTTTISMTSEQNNNKNGGKVQYAMHYWPEDENRTLAILGDIPELGAWDASKAVLAEEYKNSGWWTVNLSEKVPAGKNFEWKWVVVDKNRPRVLRWEIESGGKNRVGKLGTEGAELWFPWKDWSNTV</sequence>
<dbReference type="Pfam" id="PF00686">
    <property type="entry name" value="CBM_20"/>
    <property type="match status" value="1"/>
</dbReference>
<dbReference type="EMBL" id="CAIIXF020000001">
    <property type="protein sequence ID" value="CAH1774121.1"/>
    <property type="molecule type" value="Genomic_DNA"/>
</dbReference>
<dbReference type="InterPro" id="IPR002044">
    <property type="entry name" value="CBM20"/>
</dbReference>
<dbReference type="GO" id="GO:0005509">
    <property type="term" value="F:calcium ion binding"/>
    <property type="evidence" value="ECO:0007669"/>
    <property type="project" value="InterPro"/>
</dbReference>
<dbReference type="Pfam" id="PF13499">
    <property type="entry name" value="EF-hand_7"/>
    <property type="match status" value="1"/>
</dbReference>
<protein>
    <submittedName>
        <fullName evidence="8">Uncharacterized protein</fullName>
    </submittedName>
</protein>
<feature type="domain" description="CBM20" evidence="7">
    <location>
        <begin position="240"/>
        <end position="352"/>
    </location>
</feature>
<keyword evidence="1" id="KW-0677">Repeat</keyword>
<dbReference type="InterPro" id="IPR050403">
    <property type="entry name" value="Myosin_RLC"/>
</dbReference>
<dbReference type="OrthoDB" id="26525at2759"/>
<organism evidence="8 9">
    <name type="scientific">Owenia fusiformis</name>
    <name type="common">Polychaete worm</name>
    <dbReference type="NCBI Taxonomy" id="6347"/>
    <lineage>
        <taxon>Eukaryota</taxon>
        <taxon>Metazoa</taxon>
        <taxon>Spiralia</taxon>
        <taxon>Lophotrochozoa</taxon>
        <taxon>Annelida</taxon>
        <taxon>Polychaeta</taxon>
        <taxon>Sedentaria</taxon>
        <taxon>Canalipalpata</taxon>
        <taxon>Sabellida</taxon>
        <taxon>Oweniida</taxon>
        <taxon>Oweniidae</taxon>
        <taxon>Owenia</taxon>
    </lineage>
</organism>
<evidence type="ECO:0000256" key="4">
    <source>
        <dbReference type="ARBA" id="ARBA00023175"/>
    </source>
</evidence>
<keyword evidence="2" id="KW-0106">Calcium</keyword>
<gene>
    <name evidence="8" type="ORF">OFUS_LOCUS1641</name>
</gene>